<feature type="compositionally biased region" description="Low complexity" evidence="8">
    <location>
        <begin position="73"/>
        <end position="110"/>
    </location>
</feature>
<dbReference type="GO" id="GO:0016567">
    <property type="term" value="P:protein ubiquitination"/>
    <property type="evidence" value="ECO:0007669"/>
    <property type="project" value="EnsemblFungi"/>
</dbReference>
<dbReference type="SMART" id="SM00028">
    <property type="entry name" value="TPR"/>
    <property type="match status" value="7"/>
</dbReference>
<dbReference type="PANTHER" id="PTHR12558">
    <property type="entry name" value="CELL DIVISION CYCLE 16,23,27"/>
    <property type="match status" value="1"/>
</dbReference>
<dbReference type="Pfam" id="PF12895">
    <property type="entry name" value="ANAPC3"/>
    <property type="match status" value="1"/>
</dbReference>
<dbReference type="GO" id="GO:0032297">
    <property type="term" value="P:negative regulation of DNA-templated DNA replication initiation"/>
    <property type="evidence" value="ECO:0007669"/>
    <property type="project" value="EnsemblFungi"/>
</dbReference>
<keyword evidence="3" id="KW-0498">Mitosis</keyword>
<evidence type="ECO:0000256" key="8">
    <source>
        <dbReference type="SAM" id="MobiDB-lite"/>
    </source>
</evidence>
<keyword evidence="5 7" id="KW-0802">TPR repeat</keyword>
<feature type="repeat" description="TPR" evidence="7">
    <location>
        <begin position="554"/>
        <end position="587"/>
    </location>
</feature>
<keyword evidence="2" id="KW-0677">Repeat</keyword>
<evidence type="ECO:0000256" key="3">
    <source>
        <dbReference type="ARBA" id="ARBA00022776"/>
    </source>
</evidence>
<evidence type="ECO:0000256" key="2">
    <source>
        <dbReference type="ARBA" id="ARBA00022737"/>
    </source>
</evidence>
<dbReference type="PANTHER" id="PTHR12558:SF9">
    <property type="entry name" value="CELL DIVISION CYCLE PROTEIN 16 HOMOLOG"/>
    <property type="match status" value="1"/>
</dbReference>
<evidence type="ECO:0000256" key="1">
    <source>
        <dbReference type="ARBA" id="ARBA00022618"/>
    </source>
</evidence>
<dbReference type="GO" id="GO:0031145">
    <property type="term" value="P:anaphase-promoting complex-dependent catabolic process"/>
    <property type="evidence" value="ECO:0007669"/>
    <property type="project" value="EnsemblFungi"/>
</dbReference>
<dbReference type="eggNOG" id="KOG1173">
    <property type="taxonomic scope" value="Eukaryota"/>
</dbReference>
<evidence type="ECO:0000256" key="7">
    <source>
        <dbReference type="PROSITE-ProRule" id="PRU00339"/>
    </source>
</evidence>
<dbReference type="STRING" id="1071381.G8C1E0"/>
<name>G8C1E0_TETPH</name>
<feature type="compositionally biased region" description="Low complexity" evidence="8">
    <location>
        <begin position="141"/>
        <end position="151"/>
    </location>
</feature>
<feature type="region of interest" description="Disordered" evidence="8">
    <location>
        <begin position="55"/>
        <end position="112"/>
    </location>
</feature>
<dbReference type="HOGENOM" id="CLU_011751_4_0_1"/>
<keyword evidence="1" id="KW-0132">Cell division</keyword>
<dbReference type="OrthoDB" id="10006270at2759"/>
<dbReference type="Proteomes" id="UP000005666">
    <property type="component" value="Chromosome 14"/>
</dbReference>
<dbReference type="AlphaFoldDB" id="G8C1E0"/>
<dbReference type="GO" id="GO:0051301">
    <property type="term" value="P:cell division"/>
    <property type="evidence" value="ECO:0007669"/>
    <property type="project" value="UniProtKB-KW"/>
</dbReference>
<keyword evidence="4" id="KW-0833">Ubl conjugation pathway</keyword>
<feature type="region of interest" description="Disordered" evidence="8">
    <location>
        <begin position="138"/>
        <end position="180"/>
    </location>
</feature>
<dbReference type="SUPFAM" id="SSF81901">
    <property type="entry name" value="HCP-like"/>
    <property type="match status" value="1"/>
</dbReference>
<dbReference type="RefSeq" id="XP_003688402.1">
    <property type="nucleotide sequence ID" value="XM_003688354.1"/>
</dbReference>
<dbReference type="GO" id="GO:0061630">
    <property type="term" value="F:ubiquitin protein ligase activity"/>
    <property type="evidence" value="ECO:0007669"/>
    <property type="project" value="EnsemblFungi"/>
</dbReference>
<sequence>MSNAEVPEQFNSTITFSPFATRTATVPSNNNINNGNNARRVSQFTDVTSPYQSLVANSPLIQKNSMGTDPNKGKNNNGNTNYLNTPYHHFSNQSSHNGNTNNGNGNSNGSARVLESNRKTSFFNSNVPSTLRKVSLQRELNSNSNSNVRSRSTTKYEIDRFSNTKNDMNANEPDNAKLSSTQKNIGEDIGMNEDRNINNNNDTNELEIIGKRKITEIDIASLNSIEKLRLWRHDSLMQHNYRTAEFVGNIIYNITNDPNDAFWLAQVHFATSSYSRVVELLSNNNLDSTSLICKYLTALSLIKLQKFDNALDIIGEVNPFASAEIESESDDDTNIDKNNKINNSSKYNKNSNHTNSTNNNTNINSKYNDGGIKLESSLCYLRGKIFLAQNSFNKAKNSFKEAILVDIKNFEAFEELTSKSLLSPNEEIELIQDLDFSLLDENNDMIKNLYILRLSTNNSLTQNQLNIIKNSQNILIENYYNFENDKNLINSKIQSFYQTFKFNECLELCELFLLKDEFNLDVLPTYIACLYELHCKNKLFQLSHKLAENIPKNSITWFAVGTYYLSVNKIIEARKYFSKSSIIDPTFAPAWLAFSHTFSMEGEHDQAISAYSTASRFFMGTHLPNLYLGMQYMLLNTLSLAEEYFILAYDVSPNDPLLLNEMGVLFYRRNDYTKSKRYLKKALEFIKDLEPSSKIVISIQTNLSNTFRKLDEYDMAIRCLKNILEVSGKDANIYCLLGFLYLKVKKLPKAIEYLHQSLSLKPINSIAENILKHALELNVLKTLDSDHPLITNSSIQSNNNFLNRLNDISKVSMSNMDVTNKKRITPSITTTDTIKKHKTESLLYHKDHDEMELE</sequence>
<dbReference type="Pfam" id="PF13181">
    <property type="entry name" value="TPR_8"/>
    <property type="match status" value="2"/>
</dbReference>
<keyword evidence="10" id="KW-1185">Reference proteome</keyword>
<dbReference type="KEGG" id="tpf:TPHA_0N01870"/>
<dbReference type="GO" id="GO:0005829">
    <property type="term" value="C:cytosol"/>
    <property type="evidence" value="ECO:0007669"/>
    <property type="project" value="EnsemblFungi"/>
</dbReference>
<organism evidence="9 10">
    <name type="scientific">Tetrapisispora phaffii (strain ATCC 24235 / CBS 4417 / NBRC 1672 / NRRL Y-8282 / UCD 70-5)</name>
    <name type="common">Yeast</name>
    <name type="synonym">Fabospora phaffii</name>
    <dbReference type="NCBI Taxonomy" id="1071381"/>
    <lineage>
        <taxon>Eukaryota</taxon>
        <taxon>Fungi</taxon>
        <taxon>Dikarya</taxon>
        <taxon>Ascomycota</taxon>
        <taxon>Saccharomycotina</taxon>
        <taxon>Saccharomycetes</taxon>
        <taxon>Saccharomycetales</taxon>
        <taxon>Saccharomycetaceae</taxon>
        <taxon>Tetrapisispora</taxon>
    </lineage>
</organism>
<dbReference type="InterPro" id="IPR019734">
    <property type="entry name" value="TPR_rpt"/>
</dbReference>
<dbReference type="InterPro" id="IPR011990">
    <property type="entry name" value="TPR-like_helical_dom_sf"/>
</dbReference>
<evidence type="ECO:0000313" key="10">
    <source>
        <dbReference type="Proteomes" id="UP000005666"/>
    </source>
</evidence>
<protein>
    <submittedName>
        <fullName evidence="9">Uncharacterized protein</fullName>
    </submittedName>
</protein>
<evidence type="ECO:0000313" key="9">
    <source>
        <dbReference type="EMBL" id="CCE65968.1"/>
    </source>
</evidence>
<dbReference type="GO" id="GO:0045842">
    <property type="term" value="P:positive regulation of mitotic metaphase/anaphase transition"/>
    <property type="evidence" value="ECO:0007669"/>
    <property type="project" value="TreeGrafter"/>
</dbReference>
<keyword evidence="6" id="KW-0131">Cell cycle</keyword>
<evidence type="ECO:0000256" key="6">
    <source>
        <dbReference type="ARBA" id="ARBA00023306"/>
    </source>
</evidence>
<dbReference type="EMBL" id="HE612869">
    <property type="protein sequence ID" value="CCE65968.1"/>
    <property type="molecule type" value="Genomic_DNA"/>
</dbReference>
<accession>G8C1E0</accession>
<dbReference type="GO" id="GO:0005680">
    <property type="term" value="C:anaphase-promoting complex"/>
    <property type="evidence" value="ECO:0007669"/>
    <property type="project" value="EnsemblFungi"/>
</dbReference>
<dbReference type="GeneID" id="11530497"/>
<gene>
    <name evidence="9" type="primary">TPHA0N01870</name>
    <name evidence="9" type="ordered locus">TPHA_0N01870</name>
</gene>
<feature type="repeat" description="TPR" evidence="7">
    <location>
        <begin position="731"/>
        <end position="764"/>
    </location>
</feature>
<evidence type="ECO:0000256" key="5">
    <source>
        <dbReference type="ARBA" id="ARBA00022803"/>
    </source>
</evidence>
<feature type="compositionally biased region" description="Low complexity" evidence="8">
    <location>
        <begin position="340"/>
        <end position="362"/>
    </location>
</feature>
<feature type="region of interest" description="Disordered" evidence="8">
    <location>
        <begin position="328"/>
        <end position="362"/>
    </location>
</feature>
<dbReference type="SUPFAM" id="SSF48452">
    <property type="entry name" value="TPR-like"/>
    <property type="match status" value="1"/>
</dbReference>
<reference evidence="9 10" key="1">
    <citation type="journal article" date="2011" name="Proc. Natl. Acad. Sci. U.S.A.">
        <title>Evolutionary erosion of yeast sex chromosomes by mating-type switching accidents.</title>
        <authorList>
            <person name="Gordon J.L."/>
            <person name="Armisen D."/>
            <person name="Proux-Wera E."/>
            <person name="Oheigeartaigh S.S."/>
            <person name="Byrne K.P."/>
            <person name="Wolfe K.H."/>
        </authorList>
    </citation>
    <scope>NUCLEOTIDE SEQUENCE [LARGE SCALE GENOMIC DNA]</scope>
    <source>
        <strain evidence="10">ATCC 24235 / CBS 4417 / NBRC 1672 / NRRL Y-8282 / UCD 70-5</strain>
    </source>
</reference>
<evidence type="ECO:0000256" key="4">
    <source>
        <dbReference type="ARBA" id="ARBA00022786"/>
    </source>
</evidence>
<feature type="compositionally biased region" description="Polar residues" evidence="8">
    <location>
        <begin position="55"/>
        <end position="68"/>
    </location>
</feature>
<dbReference type="PROSITE" id="PS50005">
    <property type="entry name" value="TPR"/>
    <property type="match status" value="2"/>
</dbReference>
<dbReference type="Gene3D" id="1.25.40.10">
    <property type="entry name" value="Tetratricopeptide repeat domain"/>
    <property type="match status" value="1"/>
</dbReference>
<proteinExistence type="predicted"/>
<dbReference type="OMA" id="DPFHNNA"/>